<protein>
    <submittedName>
        <fullName evidence="1">Uncharacterized protein</fullName>
    </submittedName>
</protein>
<name>A0A1G2FSW5_9BACT</name>
<gene>
    <name evidence="1" type="ORF">A3B04_01370</name>
</gene>
<organism evidence="1 2">
    <name type="scientific">Candidatus Portnoybacteria bacterium RIFCSPLOWO2_02_FULL_39_11</name>
    <dbReference type="NCBI Taxonomy" id="1802001"/>
    <lineage>
        <taxon>Bacteria</taxon>
        <taxon>Candidatus Portnoyibacteriota</taxon>
    </lineage>
</organism>
<accession>A0A1G2FSW5</accession>
<reference evidence="1 2" key="1">
    <citation type="journal article" date="2016" name="Nat. Commun.">
        <title>Thousands of microbial genomes shed light on interconnected biogeochemical processes in an aquifer system.</title>
        <authorList>
            <person name="Anantharaman K."/>
            <person name="Brown C.T."/>
            <person name="Hug L.A."/>
            <person name="Sharon I."/>
            <person name="Castelle C.J."/>
            <person name="Probst A.J."/>
            <person name="Thomas B.C."/>
            <person name="Singh A."/>
            <person name="Wilkins M.J."/>
            <person name="Karaoz U."/>
            <person name="Brodie E.L."/>
            <person name="Williams K.H."/>
            <person name="Hubbard S.S."/>
            <person name="Banfield J.F."/>
        </authorList>
    </citation>
    <scope>NUCLEOTIDE SEQUENCE [LARGE SCALE GENOMIC DNA]</scope>
</reference>
<evidence type="ECO:0000313" key="2">
    <source>
        <dbReference type="Proteomes" id="UP000177126"/>
    </source>
</evidence>
<sequence>MCFLSNNKNKKDMRKFIQSRSTWEIAMVSVLSLFATVGVVMAATTIGTNVTTGGNIYATSTLYVDGASTFTNTVTMSAANLKVSTGYGLDTAAASGVLNIGTTSATTINIGSAGATVAIKGNMTFPTAYGLDSTGDVLNIGTTTATTINIGSLTGITAAGGRITVPAAYGLDVATAGVLNIGTSTANAINIAKLTVVTAFGGNMTVPNGYGLDAVSGALNIGTTTATQVNIGSVTAPVVMTNSSSTLASFNNASSTVARFGGGTAVSGLLFGTCAVDPQSIEVATSSLVSTSCNTNNSNLTSAYTVFMTPPTAMQTDYSLIYEGATASTTAGYIEILLYNASTTAAVDGASRTWKWMAIR</sequence>
<comment type="caution">
    <text evidence="1">The sequence shown here is derived from an EMBL/GenBank/DDBJ whole genome shotgun (WGS) entry which is preliminary data.</text>
</comment>
<dbReference type="AlphaFoldDB" id="A0A1G2FSW5"/>
<proteinExistence type="predicted"/>
<dbReference type="EMBL" id="MHNF01000019">
    <property type="protein sequence ID" value="OGZ41123.1"/>
    <property type="molecule type" value="Genomic_DNA"/>
</dbReference>
<evidence type="ECO:0000313" key="1">
    <source>
        <dbReference type="EMBL" id="OGZ41123.1"/>
    </source>
</evidence>
<dbReference type="Proteomes" id="UP000177126">
    <property type="component" value="Unassembled WGS sequence"/>
</dbReference>